<dbReference type="PROSITE" id="PS50222">
    <property type="entry name" value="EF_HAND_2"/>
    <property type="match status" value="1"/>
</dbReference>
<dbReference type="VEuPathDB" id="TriTrypDB:ADEAN_000317500"/>
<dbReference type="InterPro" id="IPR002048">
    <property type="entry name" value="EF_hand_dom"/>
</dbReference>
<keyword evidence="5" id="KW-1185">Reference proteome</keyword>
<proteinExistence type="predicted"/>
<organism evidence="4 5">
    <name type="scientific">Angomonas deanei</name>
    <dbReference type="NCBI Taxonomy" id="59799"/>
    <lineage>
        <taxon>Eukaryota</taxon>
        <taxon>Discoba</taxon>
        <taxon>Euglenozoa</taxon>
        <taxon>Kinetoplastea</taxon>
        <taxon>Metakinetoplastina</taxon>
        <taxon>Trypanosomatida</taxon>
        <taxon>Trypanosomatidae</taxon>
        <taxon>Strigomonadinae</taxon>
        <taxon>Angomonas</taxon>
    </lineage>
</organism>
<keyword evidence="1" id="KW-0106">Calcium</keyword>
<evidence type="ECO:0000256" key="1">
    <source>
        <dbReference type="ARBA" id="ARBA00022837"/>
    </source>
</evidence>
<dbReference type="Proteomes" id="UP000515908">
    <property type="component" value="Chromosome 05"/>
</dbReference>
<reference evidence="4 5" key="1">
    <citation type="submission" date="2020-08" db="EMBL/GenBank/DDBJ databases">
        <authorList>
            <person name="Newling K."/>
            <person name="Davey J."/>
            <person name="Forrester S."/>
        </authorList>
    </citation>
    <scope>NUCLEOTIDE SEQUENCE [LARGE SCALE GENOMIC DNA]</scope>
    <source>
        <strain evidence="5">Crithidia deanei Carvalho (ATCC PRA-265)</strain>
    </source>
</reference>
<protein>
    <submittedName>
        <fullName evidence="4">EF-hand domain pair, putative</fullName>
    </submittedName>
</protein>
<dbReference type="GO" id="GO:0005509">
    <property type="term" value="F:calcium ion binding"/>
    <property type="evidence" value="ECO:0007669"/>
    <property type="project" value="InterPro"/>
</dbReference>
<dbReference type="InterPro" id="IPR011992">
    <property type="entry name" value="EF-hand-dom_pair"/>
</dbReference>
<dbReference type="InterPro" id="IPR018247">
    <property type="entry name" value="EF_Hand_1_Ca_BS"/>
</dbReference>
<evidence type="ECO:0000313" key="5">
    <source>
        <dbReference type="Proteomes" id="UP000515908"/>
    </source>
</evidence>
<dbReference type="SUPFAM" id="SSF47473">
    <property type="entry name" value="EF-hand"/>
    <property type="match status" value="1"/>
</dbReference>
<name>A0A7G2C7C3_9TRYP</name>
<sequence length="168" mass="18543">MGTKEYKFLFEDMHNVGLAAAGAPHTTAATPAVTADQLWELIDTFQRLYLVPAQSGSGGAPTAATSVSPKLMYHTVAPYDPVRETFETVYDPQHTGEISAQSTLRPLMARIGFGELNDEELALLVRTADFNRDGKITLEDFRELVRMKGRYRKESTDSSDGSGKKKKK</sequence>
<gene>
    <name evidence="4" type="ORF">ADEAN_000317500</name>
</gene>
<dbReference type="EMBL" id="LR877149">
    <property type="protein sequence ID" value="CAD2215720.1"/>
    <property type="molecule type" value="Genomic_DNA"/>
</dbReference>
<dbReference type="Pfam" id="PF13833">
    <property type="entry name" value="EF-hand_8"/>
    <property type="match status" value="1"/>
</dbReference>
<evidence type="ECO:0000313" key="4">
    <source>
        <dbReference type="EMBL" id="CAD2215720.1"/>
    </source>
</evidence>
<feature type="region of interest" description="Disordered" evidence="2">
    <location>
        <begin position="149"/>
        <end position="168"/>
    </location>
</feature>
<dbReference type="Gene3D" id="1.10.238.10">
    <property type="entry name" value="EF-hand"/>
    <property type="match status" value="1"/>
</dbReference>
<dbReference type="OrthoDB" id="26525at2759"/>
<dbReference type="PROSITE" id="PS00018">
    <property type="entry name" value="EF_HAND_1"/>
    <property type="match status" value="1"/>
</dbReference>
<feature type="domain" description="EF-hand" evidence="3">
    <location>
        <begin position="116"/>
        <end position="151"/>
    </location>
</feature>
<evidence type="ECO:0000259" key="3">
    <source>
        <dbReference type="PROSITE" id="PS50222"/>
    </source>
</evidence>
<dbReference type="AlphaFoldDB" id="A0A7G2C7C3"/>
<evidence type="ECO:0000256" key="2">
    <source>
        <dbReference type="SAM" id="MobiDB-lite"/>
    </source>
</evidence>
<accession>A0A7G2C7C3</accession>